<evidence type="ECO:0000259" key="4">
    <source>
        <dbReference type="Pfam" id="PF06441"/>
    </source>
</evidence>
<organism evidence="5 6">
    <name type="scientific">Nocardia albiluteola</name>
    <dbReference type="NCBI Taxonomy" id="2842303"/>
    <lineage>
        <taxon>Bacteria</taxon>
        <taxon>Bacillati</taxon>
        <taxon>Actinomycetota</taxon>
        <taxon>Actinomycetes</taxon>
        <taxon>Mycobacteriales</taxon>
        <taxon>Nocardiaceae</taxon>
        <taxon>Nocardia</taxon>
    </lineage>
</organism>
<dbReference type="Proteomes" id="UP000733379">
    <property type="component" value="Unassembled WGS sequence"/>
</dbReference>
<feature type="domain" description="Epoxide hydrolase N-terminal" evidence="4">
    <location>
        <begin position="4"/>
        <end position="109"/>
    </location>
</feature>
<dbReference type="InterPro" id="IPR029058">
    <property type="entry name" value="AB_hydrolase_fold"/>
</dbReference>
<proteinExistence type="inferred from homology"/>
<keyword evidence="3 5" id="KW-0378">Hydrolase</keyword>
<evidence type="ECO:0000256" key="1">
    <source>
        <dbReference type="ARBA" id="ARBA00010088"/>
    </source>
</evidence>
<dbReference type="PANTHER" id="PTHR21661">
    <property type="entry name" value="EPOXIDE HYDROLASE 1-RELATED"/>
    <property type="match status" value="1"/>
</dbReference>
<dbReference type="PIRSF" id="PIRSF001112">
    <property type="entry name" value="Epoxide_hydrolase"/>
    <property type="match status" value="1"/>
</dbReference>
<name>A0ABS6AYX9_9NOCA</name>
<dbReference type="PRINTS" id="PR00412">
    <property type="entry name" value="EPOXHYDRLASE"/>
</dbReference>
<dbReference type="PANTHER" id="PTHR21661:SF35">
    <property type="entry name" value="EPOXIDE HYDROLASE"/>
    <property type="match status" value="1"/>
</dbReference>
<comment type="similarity">
    <text evidence="1">Belongs to the peptidase S33 family.</text>
</comment>
<dbReference type="EMBL" id="JAHKNI010000005">
    <property type="protein sequence ID" value="MBU3063257.1"/>
    <property type="molecule type" value="Genomic_DNA"/>
</dbReference>
<dbReference type="SUPFAM" id="SSF53474">
    <property type="entry name" value="alpha/beta-Hydrolases"/>
    <property type="match status" value="1"/>
</dbReference>
<keyword evidence="2" id="KW-0058">Aromatic hydrocarbons catabolism</keyword>
<dbReference type="InterPro" id="IPR000639">
    <property type="entry name" value="Epox_hydrolase-like"/>
</dbReference>
<gene>
    <name evidence="5" type="ORF">KO481_17185</name>
</gene>
<evidence type="ECO:0000313" key="5">
    <source>
        <dbReference type="EMBL" id="MBU3063257.1"/>
    </source>
</evidence>
<sequence>MTEIRPFRVEISDAVIDDLRERLARTRWPEREPVDDWSMGIPQAYVQDLAGYWSESYEMRRVADRLNRYEQFTTTIDGVDIHFLHVRSPIDGATPCIMTHGWPGSVMEFVKVIDPLVDPVSHGGKASDALDLVIPSLPGYGWSGKPTVTGWNVEKIAQAWIELMDRLGYERWIAQGGDWGAQVSSTIGRLADPAKLIGIHVNWALADPAKLTEFGGPTEEEQRYLARIENSSKAEVGYAIEQGTKPQTLGYGLTDSPVGQLAWIVEKFKTWSDCGDDIENSFTKDELLDNVMVYWTCAAAASSARLYWDSLASSLGSFDEVPAPSAYSLFPADNVALSERWARTRYTDLRYYGTPVRGGHFAAYEVPAEFIAEVRAGLAALVPGSIRV</sequence>
<evidence type="ECO:0000256" key="2">
    <source>
        <dbReference type="ARBA" id="ARBA00022797"/>
    </source>
</evidence>
<comment type="caution">
    <text evidence="5">The sequence shown here is derived from an EMBL/GenBank/DDBJ whole genome shotgun (WGS) entry which is preliminary data.</text>
</comment>
<evidence type="ECO:0000256" key="3">
    <source>
        <dbReference type="ARBA" id="ARBA00022801"/>
    </source>
</evidence>
<dbReference type="GO" id="GO:0016787">
    <property type="term" value="F:hydrolase activity"/>
    <property type="evidence" value="ECO:0007669"/>
    <property type="project" value="UniProtKB-KW"/>
</dbReference>
<keyword evidence="6" id="KW-1185">Reference proteome</keyword>
<reference evidence="5 6" key="1">
    <citation type="submission" date="2021-06" db="EMBL/GenBank/DDBJ databases">
        <title>Actinomycetes sequencing.</title>
        <authorList>
            <person name="Shan Q."/>
        </authorList>
    </citation>
    <scope>NUCLEOTIDE SEQUENCE [LARGE SCALE GENOMIC DNA]</scope>
    <source>
        <strain evidence="5 6">NEAU-G5</strain>
    </source>
</reference>
<dbReference type="InterPro" id="IPR010497">
    <property type="entry name" value="Epoxide_hydro_N"/>
</dbReference>
<dbReference type="RefSeq" id="WP_215918165.1">
    <property type="nucleotide sequence ID" value="NZ_JAHKNI010000005.1"/>
</dbReference>
<evidence type="ECO:0000313" key="6">
    <source>
        <dbReference type="Proteomes" id="UP000733379"/>
    </source>
</evidence>
<dbReference type="Pfam" id="PF06441">
    <property type="entry name" value="EHN"/>
    <property type="match status" value="1"/>
</dbReference>
<dbReference type="InterPro" id="IPR016292">
    <property type="entry name" value="Epoxide_hydrolase"/>
</dbReference>
<protein>
    <submittedName>
        <fullName evidence="5">Epoxide hydrolase 1</fullName>
    </submittedName>
</protein>
<accession>A0ABS6AYX9</accession>
<dbReference type="Gene3D" id="3.40.50.1820">
    <property type="entry name" value="alpha/beta hydrolase"/>
    <property type="match status" value="1"/>
</dbReference>